<dbReference type="PROSITE" id="PS01186">
    <property type="entry name" value="EGF_2"/>
    <property type="match status" value="1"/>
</dbReference>
<keyword evidence="9" id="KW-0325">Glycoprotein</keyword>
<dbReference type="InterPro" id="IPR050751">
    <property type="entry name" value="ECM_structural_protein"/>
</dbReference>
<feature type="signal peptide" evidence="11">
    <location>
        <begin position="1"/>
        <end position="19"/>
    </location>
</feature>
<comment type="caution">
    <text evidence="10">Lacks conserved residue(s) required for the propagation of feature annotation.</text>
</comment>
<dbReference type="GO" id="GO:0005509">
    <property type="term" value="F:calcium ion binding"/>
    <property type="evidence" value="ECO:0007669"/>
    <property type="project" value="InterPro"/>
</dbReference>
<comment type="subcellular location">
    <subcellularLocation>
        <location evidence="1">Secreted</location>
        <location evidence="1">Extracellular space</location>
        <location evidence="1">Extracellular matrix</location>
    </subcellularLocation>
</comment>
<comment type="similarity">
    <text evidence="2">Belongs to the fibulin family.</text>
</comment>
<evidence type="ECO:0000256" key="6">
    <source>
        <dbReference type="ARBA" id="ARBA00022729"/>
    </source>
</evidence>
<dbReference type="KEGG" id="xla:108714147"/>
<dbReference type="InterPro" id="IPR000436">
    <property type="entry name" value="Sushi_SCR_CCP_dom"/>
</dbReference>
<dbReference type="SMART" id="SM00181">
    <property type="entry name" value="EGF"/>
    <property type="match status" value="3"/>
</dbReference>
<dbReference type="FunFam" id="2.10.25.10:FF:000014">
    <property type="entry name" value="Latent-transforming growth factor beta-binding protein 3"/>
    <property type="match status" value="1"/>
</dbReference>
<dbReference type="PROSITE" id="PS00010">
    <property type="entry name" value="ASX_HYDROXYL"/>
    <property type="match status" value="1"/>
</dbReference>
<accession>A0A1L8GLE8</accession>
<dbReference type="Pfam" id="PF00084">
    <property type="entry name" value="Sushi"/>
    <property type="match status" value="1"/>
</dbReference>
<name>A0A1L8GLE8_XENLA</name>
<dbReference type="InterPro" id="IPR018097">
    <property type="entry name" value="EGF_Ca-bd_CS"/>
</dbReference>
<dbReference type="AlphaFoldDB" id="A0A1L8GLE8"/>
<dbReference type="CDD" id="cd00054">
    <property type="entry name" value="EGF_CA"/>
    <property type="match status" value="1"/>
</dbReference>
<feature type="disulfide bond" evidence="10">
    <location>
        <begin position="99"/>
        <end position="126"/>
    </location>
</feature>
<dbReference type="CDD" id="cd00033">
    <property type="entry name" value="CCP"/>
    <property type="match status" value="1"/>
</dbReference>
<evidence type="ECO:0000256" key="1">
    <source>
        <dbReference type="ARBA" id="ARBA00004498"/>
    </source>
</evidence>
<reference evidence="13" key="1">
    <citation type="submission" date="2025-08" db="UniProtKB">
        <authorList>
            <consortium name="RefSeq"/>
        </authorList>
    </citation>
    <scope>IDENTIFICATION</scope>
    <source>
        <strain evidence="13">J_2021</strain>
        <tissue evidence="13">Erythrocytes</tissue>
    </source>
</reference>
<keyword evidence="4" id="KW-0272">Extracellular matrix</keyword>
<evidence type="ECO:0000256" key="10">
    <source>
        <dbReference type="PROSITE-ProRule" id="PRU00302"/>
    </source>
</evidence>
<evidence type="ECO:0000256" key="4">
    <source>
        <dbReference type="ARBA" id="ARBA00022530"/>
    </source>
</evidence>
<dbReference type="InterPro" id="IPR000742">
    <property type="entry name" value="EGF"/>
</dbReference>
<dbReference type="PANTHER" id="PTHR24034:SF206">
    <property type="entry name" value="FIBULIN-7-LIKE"/>
    <property type="match status" value="1"/>
</dbReference>
<dbReference type="OrthoDB" id="4062651at2759"/>
<dbReference type="SUPFAM" id="SSF57196">
    <property type="entry name" value="EGF/Laminin"/>
    <property type="match status" value="1"/>
</dbReference>
<protein>
    <submittedName>
        <fullName evidence="13">Fibulin-7</fullName>
    </submittedName>
</protein>
<evidence type="ECO:0000256" key="8">
    <source>
        <dbReference type="ARBA" id="ARBA00023157"/>
    </source>
</evidence>
<evidence type="ECO:0000256" key="3">
    <source>
        <dbReference type="ARBA" id="ARBA00022525"/>
    </source>
</evidence>
<evidence type="ECO:0000313" key="12">
    <source>
        <dbReference type="Proteomes" id="UP000186698"/>
    </source>
</evidence>
<keyword evidence="8 10" id="KW-1015">Disulfide bond</keyword>
<dbReference type="Gene3D" id="2.10.70.10">
    <property type="entry name" value="Complement Module, domain 1"/>
    <property type="match status" value="1"/>
</dbReference>
<evidence type="ECO:0000256" key="5">
    <source>
        <dbReference type="ARBA" id="ARBA00022536"/>
    </source>
</evidence>
<dbReference type="SUPFAM" id="SSF57535">
    <property type="entry name" value="Complement control module/SCR domain"/>
    <property type="match status" value="1"/>
</dbReference>
<dbReference type="Pfam" id="PF12662">
    <property type="entry name" value="cEGF"/>
    <property type="match status" value="1"/>
</dbReference>
<keyword evidence="12" id="KW-1185">Reference proteome</keyword>
<dbReference type="Proteomes" id="UP000186698">
    <property type="component" value="Chromosome 4L"/>
</dbReference>
<dbReference type="PANTHER" id="PTHR24034">
    <property type="entry name" value="EGF-LIKE DOMAIN-CONTAINING PROTEIN"/>
    <property type="match status" value="1"/>
</dbReference>
<keyword evidence="6 11" id="KW-0732">Signal</keyword>
<dbReference type="Pfam" id="PF22914">
    <property type="entry name" value="Fibulin_C"/>
    <property type="match status" value="1"/>
</dbReference>
<dbReference type="GeneID" id="108714147"/>
<proteinExistence type="inferred from homology"/>
<dbReference type="RefSeq" id="XP_041446183.1">
    <property type="nucleotide sequence ID" value="XM_041590249.1"/>
</dbReference>
<dbReference type="PROSITE" id="PS01187">
    <property type="entry name" value="EGF_CA"/>
    <property type="match status" value="1"/>
</dbReference>
<keyword evidence="3" id="KW-0964">Secreted</keyword>
<dbReference type="InterPro" id="IPR001881">
    <property type="entry name" value="EGF-like_Ca-bd_dom"/>
</dbReference>
<gene>
    <name evidence="13" type="primary">LOC108714147</name>
</gene>
<dbReference type="Gene3D" id="2.10.25.10">
    <property type="entry name" value="Laminin"/>
    <property type="match status" value="2"/>
</dbReference>
<evidence type="ECO:0000256" key="9">
    <source>
        <dbReference type="ARBA" id="ARBA00023180"/>
    </source>
</evidence>
<dbReference type="OMA" id="KIPHATY"/>
<dbReference type="SMART" id="SM00179">
    <property type="entry name" value="EGF_CA"/>
    <property type="match status" value="2"/>
</dbReference>
<keyword evidence="5" id="KW-0245">EGF-like domain</keyword>
<evidence type="ECO:0000256" key="11">
    <source>
        <dbReference type="SAM" id="SignalP"/>
    </source>
</evidence>
<organism evidence="12 13">
    <name type="scientific">Xenopus laevis</name>
    <name type="common">African clawed frog</name>
    <dbReference type="NCBI Taxonomy" id="8355"/>
    <lineage>
        <taxon>Eukaryota</taxon>
        <taxon>Metazoa</taxon>
        <taxon>Chordata</taxon>
        <taxon>Craniata</taxon>
        <taxon>Vertebrata</taxon>
        <taxon>Euteleostomi</taxon>
        <taxon>Amphibia</taxon>
        <taxon>Batrachia</taxon>
        <taxon>Anura</taxon>
        <taxon>Pipoidea</taxon>
        <taxon>Pipidae</taxon>
        <taxon>Xenopodinae</taxon>
        <taxon>Xenopus</taxon>
        <taxon>Xenopus</taxon>
    </lineage>
</organism>
<dbReference type="InterPro" id="IPR035976">
    <property type="entry name" value="Sushi/SCR/CCP_sf"/>
</dbReference>
<sequence>MKSILLLNISLHLLWFCNGQACSEQQEAVKVLRQVQKLLTEHEASYLRGLKALNQRLTQLRDQLLKGEIKDNCPRLKAPRHGRILGGKLKVGHEIHFLCDPGYHLVGSETRTCSKNQTWSGEAALCTGEQVSVTNASSLQPAKCSSFQSTRHCTCDPGYLIQPGALCQDVDECSMFQKNAEAKICVHECINTAGSYLCVCPEGYVLNPHQNTCQDIDECSLEQNSCPRGGLCVNLYGGFICVQPECPKPKQNTSYVKTSVQQCEKSPCLMGSKSCLEAPHSISFHYIALQSQLPAPRVLFTMSAPRSLGDSQRFSITRGKGRGLEVRQAGRHRWELVLSKQLSGPAEIHVDVEMAETSSQGLPGKHIFSVTIYVSKYPF</sequence>
<keyword evidence="10" id="KW-0768">Sushi</keyword>
<dbReference type="STRING" id="8355.A0A1L8GLE8"/>
<dbReference type="InterPro" id="IPR026823">
    <property type="entry name" value="cEGF"/>
</dbReference>
<keyword evidence="7" id="KW-0677">Repeat</keyword>
<dbReference type="SMART" id="SM00032">
    <property type="entry name" value="CCP"/>
    <property type="match status" value="1"/>
</dbReference>
<dbReference type="CTD" id="108714147"/>
<evidence type="ECO:0000256" key="2">
    <source>
        <dbReference type="ARBA" id="ARBA00006127"/>
    </source>
</evidence>
<evidence type="ECO:0000256" key="7">
    <source>
        <dbReference type="ARBA" id="ARBA00022737"/>
    </source>
</evidence>
<dbReference type="PaxDb" id="8355-A0A1L8GLE8"/>
<dbReference type="InterPro" id="IPR000152">
    <property type="entry name" value="EGF-type_Asp/Asn_hydroxyl_site"/>
</dbReference>
<feature type="chain" id="PRO_5035292060" evidence="11">
    <location>
        <begin position="20"/>
        <end position="379"/>
    </location>
</feature>
<dbReference type="PROSITE" id="PS50923">
    <property type="entry name" value="SUSHI"/>
    <property type="match status" value="1"/>
</dbReference>
<dbReference type="InterPro" id="IPR055088">
    <property type="entry name" value="Fibulin_C"/>
</dbReference>
<dbReference type="FunFam" id="2.10.70.10:FF:000201">
    <property type="entry name" value="Predicted protein"/>
    <property type="match status" value="1"/>
</dbReference>
<evidence type="ECO:0000313" key="13">
    <source>
        <dbReference type="RefSeq" id="XP_041446183.1"/>
    </source>
</evidence>